<evidence type="ECO:0000256" key="1">
    <source>
        <dbReference type="SAM" id="MobiDB-lite"/>
    </source>
</evidence>
<reference evidence="2 3" key="1">
    <citation type="submission" date="2016-10" db="EMBL/GenBank/DDBJ databases">
        <authorList>
            <person name="Varghese N."/>
            <person name="Submissions S."/>
        </authorList>
    </citation>
    <scope>NUCLEOTIDE SEQUENCE [LARGE SCALE GENOMIC DNA]</scope>
    <source>
        <strain evidence="2 3">DSM 9169</strain>
    </source>
</reference>
<sequence length="176" mass="19188">MRRRKGKGSPTPVNKGHGRGRRGRLPQIDNPVLISVLTAGARGVSAALDVLKPPKRAGRGHRVQQWLTERMPDMMGAHLSLDVRVHEGFGRSPLIDMRIVCDDDSEDQARQQLEDAVRCAWDNPELAPVAVRACVTDSAGEVRCDVTSVGFSEETATPSALYARFGAPDADPAWRP</sequence>
<organism evidence="2 3">
    <name type="scientific">Schaalia radingae</name>
    <dbReference type="NCBI Taxonomy" id="131110"/>
    <lineage>
        <taxon>Bacteria</taxon>
        <taxon>Bacillati</taxon>
        <taxon>Actinomycetota</taxon>
        <taxon>Actinomycetes</taxon>
        <taxon>Actinomycetales</taxon>
        <taxon>Actinomycetaceae</taxon>
        <taxon>Schaalia</taxon>
    </lineage>
</organism>
<evidence type="ECO:0000313" key="2">
    <source>
        <dbReference type="EMBL" id="SDU07249.1"/>
    </source>
</evidence>
<accession>A0ABY0VBZ2</accession>
<feature type="region of interest" description="Disordered" evidence="1">
    <location>
        <begin position="1"/>
        <end position="27"/>
    </location>
</feature>
<keyword evidence="3" id="KW-1185">Reference proteome</keyword>
<gene>
    <name evidence="2" type="ORF">SAMN04489714_1994</name>
</gene>
<protein>
    <submittedName>
        <fullName evidence="2">Uncharacterized protein</fullName>
    </submittedName>
</protein>
<dbReference type="EMBL" id="LT629792">
    <property type="protein sequence ID" value="SDU07249.1"/>
    <property type="molecule type" value="Genomic_DNA"/>
</dbReference>
<evidence type="ECO:0000313" key="3">
    <source>
        <dbReference type="Proteomes" id="UP000198976"/>
    </source>
</evidence>
<name>A0ABY0VBZ2_9ACTO</name>
<dbReference type="RefSeq" id="WP_058237497.1">
    <property type="nucleotide sequence ID" value="NZ_LT629792.1"/>
</dbReference>
<proteinExistence type="predicted"/>
<dbReference type="Proteomes" id="UP000198976">
    <property type="component" value="Chromosome I"/>
</dbReference>